<feature type="transmembrane region" description="Helical" evidence="1">
    <location>
        <begin position="872"/>
        <end position="889"/>
    </location>
</feature>
<dbReference type="STRING" id="1122198.SAMN02745729_105158"/>
<dbReference type="RefSeq" id="WP_091825539.1">
    <property type="nucleotide sequence ID" value="NZ_FNRJ01000005.1"/>
</dbReference>
<dbReference type="InterPro" id="IPR027463">
    <property type="entry name" value="AcrB_DN_DC_subdom"/>
</dbReference>
<keyword evidence="1" id="KW-0472">Membrane</keyword>
<dbReference type="PANTHER" id="PTHR32063:SF33">
    <property type="entry name" value="RND SUPERFAMILY EFFLUX PUMP PERMEASE COMPONENT"/>
    <property type="match status" value="1"/>
</dbReference>
<reference evidence="3" key="1">
    <citation type="submission" date="2016-10" db="EMBL/GenBank/DDBJ databases">
        <authorList>
            <person name="Varghese N."/>
            <person name="Submissions S."/>
        </authorList>
    </citation>
    <scope>NUCLEOTIDE SEQUENCE [LARGE SCALE GENOMIC DNA]</scope>
    <source>
        <strain evidence="3">DSM 11526</strain>
    </source>
</reference>
<feature type="transmembrane region" description="Helical" evidence="1">
    <location>
        <begin position="968"/>
        <end position="987"/>
    </location>
</feature>
<dbReference type="Gene3D" id="3.30.70.1320">
    <property type="entry name" value="Multidrug efflux transporter AcrB pore domain like"/>
    <property type="match status" value="1"/>
</dbReference>
<protein>
    <submittedName>
        <fullName evidence="2">Multidrug efflux pump subunit AcrB</fullName>
    </submittedName>
</protein>
<dbReference type="OrthoDB" id="5287122at2"/>
<dbReference type="EMBL" id="FNRJ01000005">
    <property type="protein sequence ID" value="SEA64066.1"/>
    <property type="molecule type" value="Genomic_DNA"/>
</dbReference>
<accession>A0A1H4CUM3</accession>
<proteinExistence type="predicted"/>
<dbReference type="Gene3D" id="1.20.1640.10">
    <property type="entry name" value="Multidrug efflux transporter AcrB transmembrane domain"/>
    <property type="match status" value="2"/>
</dbReference>
<feature type="transmembrane region" description="Helical" evidence="1">
    <location>
        <begin position="534"/>
        <end position="555"/>
    </location>
</feature>
<feature type="transmembrane region" description="Helical" evidence="1">
    <location>
        <begin position="461"/>
        <end position="479"/>
    </location>
</feature>
<dbReference type="Gene3D" id="3.30.70.1440">
    <property type="entry name" value="Multidrug efflux transporter AcrB pore domain"/>
    <property type="match status" value="1"/>
</dbReference>
<feature type="transmembrane region" description="Helical" evidence="1">
    <location>
        <begin position="359"/>
        <end position="378"/>
    </location>
</feature>
<keyword evidence="1" id="KW-0812">Transmembrane</keyword>
<sequence length="1052" mass="115585">MNDLGQKGWVAWFAANPVAANLLMLLILVAGGISAFNLRVEAFPPIPPNSVSIFVSYDSGSSHSAEEGITLKIEEALQGIQGIKKISSISNTEGSNITVERSSGYDLDTLYRDIKNRIDGIATLPAEAERPVITKDTYLEDAVSVHLAGDVPQDVLQETARQLRTRLLSNPAIERVNTNGRETPEISIEVDEHRLQALNLTISDIAEKVAASSLTVAGGELFSREGSIIIKADQQRYRLRDFEAIVIRQTGDGQRLTLSDVATVRDSYEPSGALSRFNGERAIWLDIKMYSSSNIMAISEAVRMEVDRFSDSLPQGVTTTIWNDQSLYIGARLNLLLKNSVMGIALVMLLLALFMNIRVAFWVGAGLPVIFAGAMLLMDARLFNMTLNELTTFGFIIALGIVVDDAVVVGESIYSERQRYGASLNSTIRGAQRVTVPTVFGVLTTIVAFLALVLVEGELGKIFSFFAYAAAFCLIFSLVESKFILPAHLAHLKMDNSPARNPVSRGWQWLQTQASHGLTYFTRKIYRPFVHQALNFRYVALMLAISLFIIVGGMVPSGQIRAVFFPDIPSDFIEVQLELDPQAGYGLVQQQAVEIEQTAARLNQRLQDEYQLSQPPIPHLMTLSGDSSASVIAGLSPRDQRPFGTQEIADLWQQEVGPLEAVRKLKFVTTWEGATDISIELAAESPQTLQQAATKVQEALALYSGVSGIENSMKTGQAQIDLQLRPAGEAMGLTTALLARQIQQAYQGYEVQRIQRGRDEVKVKVHYPQDQRQQLDDLQRARIRTPDGRTVALSTVADISTRYVADEIKRTDRSRVAVVTANVNKAIAAPAEIIASIDAQLLTQLQRDYPGLTIRFGGEAQEEAETTNSLKGAFLVALIAIYALLAIPLKSYLQPLMIMSAIPFGVIGALLGHWLHDIPLSLLSLFGILALSGVVVNDSLLLISRYNENRLQGKPPRLAMVEAGCSRMRAIVLTSITTYAGLVPLIWETAENAQFLIPAAVAMGYGILFATLITLILIPVLVMISEDLNIRQWRKKRRQHSTTSKTTMETMS</sequence>
<dbReference type="SUPFAM" id="SSF82693">
    <property type="entry name" value="Multidrug efflux transporter AcrB pore domain, PN1, PN2, PC1 and PC2 subdomains"/>
    <property type="match status" value="2"/>
</dbReference>
<dbReference type="GO" id="GO:0042910">
    <property type="term" value="F:xenobiotic transmembrane transporter activity"/>
    <property type="evidence" value="ECO:0007669"/>
    <property type="project" value="TreeGrafter"/>
</dbReference>
<dbReference type="PRINTS" id="PR00702">
    <property type="entry name" value="ACRIFLAVINRP"/>
</dbReference>
<dbReference type="Pfam" id="PF00873">
    <property type="entry name" value="ACR_tran"/>
    <property type="match status" value="1"/>
</dbReference>
<evidence type="ECO:0000313" key="2">
    <source>
        <dbReference type="EMBL" id="SEA64066.1"/>
    </source>
</evidence>
<feature type="transmembrane region" description="Helical" evidence="1">
    <location>
        <begin position="999"/>
        <end position="1024"/>
    </location>
</feature>
<dbReference type="GO" id="GO:0005886">
    <property type="term" value="C:plasma membrane"/>
    <property type="evidence" value="ECO:0007669"/>
    <property type="project" value="TreeGrafter"/>
</dbReference>
<feature type="transmembrane region" description="Helical" evidence="1">
    <location>
        <begin position="896"/>
        <end position="916"/>
    </location>
</feature>
<dbReference type="InterPro" id="IPR001036">
    <property type="entry name" value="Acrflvin-R"/>
</dbReference>
<feature type="transmembrane region" description="Helical" evidence="1">
    <location>
        <begin position="335"/>
        <end position="354"/>
    </location>
</feature>
<keyword evidence="3" id="KW-1185">Reference proteome</keyword>
<organism evidence="2 3">
    <name type="scientific">Marinobacterium iners DSM 11526</name>
    <dbReference type="NCBI Taxonomy" id="1122198"/>
    <lineage>
        <taxon>Bacteria</taxon>
        <taxon>Pseudomonadati</taxon>
        <taxon>Pseudomonadota</taxon>
        <taxon>Gammaproteobacteria</taxon>
        <taxon>Oceanospirillales</taxon>
        <taxon>Oceanospirillaceae</taxon>
        <taxon>Marinobacterium</taxon>
    </lineage>
</organism>
<feature type="transmembrane region" description="Helical" evidence="1">
    <location>
        <begin position="12"/>
        <end position="36"/>
    </location>
</feature>
<keyword evidence="1" id="KW-1133">Transmembrane helix</keyword>
<feature type="transmembrane region" description="Helical" evidence="1">
    <location>
        <begin position="434"/>
        <end position="455"/>
    </location>
</feature>
<gene>
    <name evidence="2" type="ORF">SAMN02745729_105158</name>
</gene>
<dbReference type="Gene3D" id="3.30.70.1430">
    <property type="entry name" value="Multidrug efflux transporter AcrB pore domain"/>
    <property type="match status" value="2"/>
</dbReference>
<evidence type="ECO:0000256" key="1">
    <source>
        <dbReference type="SAM" id="Phobius"/>
    </source>
</evidence>
<dbReference type="Proteomes" id="UP000242469">
    <property type="component" value="Unassembled WGS sequence"/>
</dbReference>
<name>A0A1H4CUM3_9GAMM</name>
<evidence type="ECO:0000313" key="3">
    <source>
        <dbReference type="Proteomes" id="UP000242469"/>
    </source>
</evidence>
<dbReference type="SUPFAM" id="SSF82866">
    <property type="entry name" value="Multidrug efflux transporter AcrB transmembrane domain"/>
    <property type="match status" value="2"/>
</dbReference>
<dbReference type="PANTHER" id="PTHR32063">
    <property type="match status" value="1"/>
</dbReference>
<feature type="transmembrane region" description="Helical" evidence="1">
    <location>
        <begin position="922"/>
        <end position="947"/>
    </location>
</feature>
<dbReference type="AlphaFoldDB" id="A0A1H4CUM3"/>
<dbReference type="Gene3D" id="3.30.2090.10">
    <property type="entry name" value="Multidrug efflux transporter AcrB TolC docking domain, DN and DC subdomains"/>
    <property type="match status" value="2"/>
</dbReference>
<feature type="transmembrane region" description="Helical" evidence="1">
    <location>
        <begin position="390"/>
        <end position="414"/>
    </location>
</feature>
<dbReference type="SUPFAM" id="SSF82714">
    <property type="entry name" value="Multidrug efflux transporter AcrB TolC docking domain, DN and DC subdomains"/>
    <property type="match status" value="2"/>
</dbReference>